<evidence type="ECO:0000256" key="5">
    <source>
        <dbReference type="ARBA" id="ARBA00023239"/>
    </source>
</evidence>
<accession>A0A381QHN3</accession>
<dbReference type="FunFam" id="1.10.40.30:FF:000002">
    <property type="entry name" value="Fumarate hydratase class II"/>
    <property type="match status" value="1"/>
</dbReference>
<evidence type="ECO:0000256" key="4">
    <source>
        <dbReference type="ARBA" id="ARBA00022532"/>
    </source>
</evidence>
<comment type="similarity">
    <text evidence="1">Belongs to the class-II fumarase/aspartase family. Fumarase subfamily.</text>
</comment>
<feature type="domain" description="Fumarase C C-terminal" evidence="7">
    <location>
        <begin position="406"/>
        <end position="459"/>
    </location>
</feature>
<sequence>MSNEYRIEKDSMGEVKVPQAALYGAQTQRAVDNFPVSGICISRPLIHALGLIKQGAAKVNAELENIPKDVAHAIQLAAQEVIDGKLDEHFPIDIYQTGSGTSSNMNANEVIAHRAMELVPDLSVKVHPNDHINFGQSSNDTFPTAIRIAGYLEAKNILIPSLKFLRETLLKKGAEYSHVVKTGRTHLMDAMPVTFEQEFGGYARQIEIGIQRIESALEQMAELPMGGTAVGTGINTDPQFPPKFAAEMSKLSGESFREAENHFEAQSTVDAPVALGAQLKTLAVSLLKIVNDLRWMNSGPNGGLGEIQLAALQPGSSIMPGKVNPVIEESTAMVCAQVIGYDASISVGGLSGNFELNVMLPMVGHSLLESIRLLANASRNLAERSVSRLVVREDHIKALVGKNPILVTTLNPLIGYDLAAKIAKKAFAENRALKEVALEMCDLSEAELDSALDPAKMTKGGFVE</sequence>
<dbReference type="Pfam" id="PF00206">
    <property type="entry name" value="Lyase_1"/>
    <property type="match status" value="1"/>
</dbReference>
<dbReference type="PANTHER" id="PTHR11444:SF22">
    <property type="entry name" value="FUMARATE HYDRATASE CLASS II"/>
    <property type="match status" value="1"/>
</dbReference>
<dbReference type="EC" id="4.2.1.2" evidence="2"/>
<name>A0A381QHN3_9ZZZZ</name>
<dbReference type="PRINTS" id="PR00145">
    <property type="entry name" value="ARGSUCLYASE"/>
</dbReference>
<keyword evidence="5" id="KW-0456">Lyase</keyword>
<dbReference type="FunFam" id="1.10.275.10:FF:000001">
    <property type="entry name" value="Fumarate hydratase, mitochondrial"/>
    <property type="match status" value="1"/>
</dbReference>
<dbReference type="NCBIfam" id="NF008909">
    <property type="entry name" value="PRK12273.1"/>
    <property type="match status" value="1"/>
</dbReference>
<feature type="domain" description="Fumarate lyase N-terminal" evidence="6">
    <location>
        <begin position="13"/>
        <end position="340"/>
    </location>
</feature>
<evidence type="ECO:0000256" key="2">
    <source>
        <dbReference type="ARBA" id="ARBA00012921"/>
    </source>
</evidence>
<reference evidence="8" key="1">
    <citation type="submission" date="2018-05" db="EMBL/GenBank/DDBJ databases">
        <authorList>
            <person name="Lanie J.A."/>
            <person name="Ng W.-L."/>
            <person name="Kazmierczak K.M."/>
            <person name="Andrzejewski T.M."/>
            <person name="Davidsen T.M."/>
            <person name="Wayne K.J."/>
            <person name="Tettelin H."/>
            <person name="Glass J.I."/>
            <person name="Rusch D."/>
            <person name="Podicherti R."/>
            <person name="Tsui H.-C.T."/>
            <person name="Winkler M.E."/>
        </authorList>
    </citation>
    <scope>NUCLEOTIDE SEQUENCE</scope>
</reference>
<dbReference type="PANTHER" id="PTHR11444">
    <property type="entry name" value="ASPARTATEAMMONIA/ARGININOSUCCINATE/ADENYLOSUCCINATE LYASE"/>
    <property type="match status" value="1"/>
</dbReference>
<dbReference type="PRINTS" id="PR00149">
    <property type="entry name" value="FUMRATELYASE"/>
</dbReference>
<organism evidence="8">
    <name type="scientific">marine metagenome</name>
    <dbReference type="NCBI Taxonomy" id="408172"/>
    <lineage>
        <taxon>unclassified sequences</taxon>
        <taxon>metagenomes</taxon>
        <taxon>ecological metagenomes</taxon>
    </lineage>
</organism>
<dbReference type="Gene3D" id="1.20.200.10">
    <property type="entry name" value="Fumarase/aspartase (Central domain)"/>
    <property type="match status" value="1"/>
</dbReference>
<dbReference type="InterPro" id="IPR024083">
    <property type="entry name" value="Fumarase/histidase_N"/>
</dbReference>
<evidence type="ECO:0000256" key="1">
    <source>
        <dbReference type="ARBA" id="ARBA00009084"/>
    </source>
</evidence>
<dbReference type="GO" id="GO:0006106">
    <property type="term" value="P:fumarate metabolic process"/>
    <property type="evidence" value="ECO:0007669"/>
    <property type="project" value="InterPro"/>
</dbReference>
<evidence type="ECO:0000259" key="7">
    <source>
        <dbReference type="Pfam" id="PF10415"/>
    </source>
</evidence>
<dbReference type="InterPro" id="IPR008948">
    <property type="entry name" value="L-Aspartase-like"/>
</dbReference>
<dbReference type="InterPro" id="IPR005677">
    <property type="entry name" value="Fum_hydII"/>
</dbReference>
<dbReference type="HAMAP" id="MF_00743">
    <property type="entry name" value="FumaraseC"/>
    <property type="match status" value="1"/>
</dbReference>
<evidence type="ECO:0000259" key="6">
    <source>
        <dbReference type="Pfam" id="PF00206"/>
    </source>
</evidence>
<dbReference type="InterPro" id="IPR000362">
    <property type="entry name" value="Fumarate_lyase_fam"/>
</dbReference>
<dbReference type="CDD" id="cd01362">
    <property type="entry name" value="Fumarase_classII"/>
    <property type="match status" value="1"/>
</dbReference>
<dbReference type="Gene3D" id="1.10.40.30">
    <property type="entry name" value="Fumarase/aspartase (C-terminal domain)"/>
    <property type="match status" value="1"/>
</dbReference>
<evidence type="ECO:0000313" key="8">
    <source>
        <dbReference type="EMBL" id="SUZ77607.1"/>
    </source>
</evidence>
<dbReference type="GO" id="GO:0006099">
    <property type="term" value="P:tricarboxylic acid cycle"/>
    <property type="evidence" value="ECO:0007669"/>
    <property type="project" value="UniProtKB-KW"/>
</dbReference>
<dbReference type="AlphaFoldDB" id="A0A381QHN3"/>
<dbReference type="PROSITE" id="PS00163">
    <property type="entry name" value="FUMARATE_LYASES"/>
    <property type="match status" value="1"/>
</dbReference>
<gene>
    <name evidence="8" type="ORF">METZ01_LOCUS30461</name>
</gene>
<dbReference type="InterPro" id="IPR018951">
    <property type="entry name" value="Fumarase_C_C"/>
</dbReference>
<dbReference type="Pfam" id="PF10415">
    <property type="entry name" value="FumaraseC_C"/>
    <property type="match status" value="1"/>
</dbReference>
<keyword evidence="3" id="KW-0963">Cytoplasm</keyword>
<dbReference type="EMBL" id="UINC01001323">
    <property type="protein sequence ID" value="SUZ77607.1"/>
    <property type="molecule type" value="Genomic_DNA"/>
</dbReference>
<dbReference type="Gene3D" id="1.10.275.10">
    <property type="entry name" value="Fumarase/aspartase (N-terminal domain)"/>
    <property type="match status" value="1"/>
</dbReference>
<dbReference type="InterPro" id="IPR020557">
    <property type="entry name" value="Fumarate_lyase_CS"/>
</dbReference>
<keyword evidence="4" id="KW-0816">Tricarboxylic acid cycle</keyword>
<proteinExistence type="inferred from homology"/>
<dbReference type="InterPro" id="IPR022761">
    <property type="entry name" value="Fumarate_lyase_N"/>
</dbReference>
<dbReference type="GO" id="GO:0004333">
    <property type="term" value="F:fumarate hydratase activity"/>
    <property type="evidence" value="ECO:0007669"/>
    <property type="project" value="UniProtKB-EC"/>
</dbReference>
<evidence type="ECO:0000256" key="3">
    <source>
        <dbReference type="ARBA" id="ARBA00022490"/>
    </source>
</evidence>
<protein>
    <recommendedName>
        <fullName evidence="2">fumarate hydratase</fullName>
        <ecNumber evidence="2">4.2.1.2</ecNumber>
    </recommendedName>
</protein>
<dbReference type="FunFam" id="1.20.200.10:FF:000001">
    <property type="entry name" value="Fumarate hydratase, mitochondrial"/>
    <property type="match status" value="1"/>
</dbReference>
<dbReference type="SUPFAM" id="SSF48557">
    <property type="entry name" value="L-aspartase-like"/>
    <property type="match status" value="1"/>
</dbReference>